<comment type="caution">
    <text evidence="2">The sequence shown here is derived from an EMBL/GenBank/DDBJ whole genome shotgun (WGS) entry which is preliminary data.</text>
</comment>
<evidence type="ECO:0008006" key="3">
    <source>
        <dbReference type="Google" id="ProtNLM"/>
    </source>
</evidence>
<proteinExistence type="predicted"/>
<feature type="compositionally biased region" description="Low complexity" evidence="1">
    <location>
        <begin position="34"/>
        <end position="48"/>
    </location>
</feature>
<feature type="region of interest" description="Disordered" evidence="1">
    <location>
        <begin position="297"/>
        <end position="317"/>
    </location>
</feature>
<accession>A0A0F9WTG9</accession>
<reference evidence="2" key="1">
    <citation type="journal article" date="2015" name="Nature">
        <title>Complex archaea that bridge the gap between prokaryotes and eukaryotes.</title>
        <authorList>
            <person name="Spang A."/>
            <person name="Saw J.H."/>
            <person name="Jorgensen S.L."/>
            <person name="Zaremba-Niedzwiedzka K."/>
            <person name="Martijn J."/>
            <person name="Lind A.E."/>
            <person name="van Eijk R."/>
            <person name="Schleper C."/>
            <person name="Guy L."/>
            <person name="Ettema T.J."/>
        </authorList>
    </citation>
    <scope>NUCLEOTIDE SEQUENCE</scope>
</reference>
<dbReference type="EMBL" id="LAZR01000205">
    <property type="protein sequence ID" value="KKN82128.1"/>
    <property type="molecule type" value="Genomic_DNA"/>
</dbReference>
<feature type="compositionally biased region" description="Basic and acidic residues" evidence="1">
    <location>
        <begin position="308"/>
        <end position="317"/>
    </location>
</feature>
<gene>
    <name evidence="2" type="ORF">LCGC14_0312400</name>
</gene>
<organism evidence="2">
    <name type="scientific">marine sediment metagenome</name>
    <dbReference type="NCBI Taxonomy" id="412755"/>
    <lineage>
        <taxon>unclassified sequences</taxon>
        <taxon>metagenomes</taxon>
        <taxon>ecological metagenomes</taxon>
    </lineage>
</organism>
<sequence>MYTRTLTAVCILAVCAAGLFGWSCQETKVQPPEQGNSSSNEQTSSTESAKTEWTTAVDPKPLTDNVNRGLAWLSTHQLDSGAWGQGEESGRMGGGGEMKATASVADTCLAALALVRSGSSPSDGPYAANILRAVEFVCLQVEAANDESLYITKTRGTRVQAKLGAYIDTFLASMFLSEVTDTMPDEQSAKRVGAALQCVIDKIQKHQKADGTWAGRGWAPALAQSMGTKGLNMAAMRGADVSTQARIKAGDYAAKQYDRVSEKFDSEGSAGVDLYAAASSVGGQNASVIVDRNERDGVKAQLENATNDDQRREASDELARMDKAEANLKASRETVLGRLDDPKFIAGFGSNGGEEFLSYLNISESLVLEGGDDWETWDRNITRNLNRIQNNDGSWTGHHCITGRTFCTASALLVMMTDRCPVPVGTAFAQR</sequence>
<dbReference type="Gene3D" id="1.50.10.20">
    <property type="match status" value="1"/>
</dbReference>
<feature type="region of interest" description="Disordered" evidence="1">
    <location>
        <begin position="28"/>
        <end position="60"/>
    </location>
</feature>
<dbReference type="InterPro" id="IPR008930">
    <property type="entry name" value="Terpenoid_cyclase/PrenylTrfase"/>
</dbReference>
<protein>
    <recommendedName>
        <fullName evidence="3">Squalene cyclase C-terminal domain-containing protein</fullName>
    </recommendedName>
</protein>
<dbReference type="SUPFAM" id="SSF48239">
    <property type="entry name" value="Terpenoid cyclases/Protein prenyltransferases"/>
    <property type="match status" value="2"/>
</dbReference>
<name>A0A0F9WTG9_9ZZZZ</name>
<dbReference type="AlphaFoldDB" id="A0A0F9WTG9"/>
<evidence type="ECO:0000256" key="1">
    <source>
        <dbReference type="SAM" id="MobiDB-lite"/>
    </source>
</evidence>
<evidence type="ECO:0000313" key="2">
    <source>
        <dbReference type="EMBL" id="KKN82128.1"/>
    </source>
</evidence>